<dbReference type="InterPro" id="IPR005467">
    <property type="entry name" value="His_kinase_dom"/>
</dbReference>
<dbReference type="InterPro" id="IPR036097">
    <property type="entry name" value="HisK_dim/P_sf"/>
</dbReference>
<protein>
    <recommendedName>
        <fullName evidence="3">histidine kinase</fullName>
        <ecNumber evidence="3">2.7.13.3</ecNumber>
    </recommendedName>
</protein>
<evidence type="ECO:0000259" key="11">
    <source>
        <dbReference type="PROSITE" id="PS50109"/>
    </source>
</evidence>
<gene>
    <name evidence="13" type="ORF">PG1C_14170</name>
</gene>
<feature type="transmembrane region" description="Helical" evidence="10">
    <location>
        <begin position="76"/>
        <end position="99"/>
    </location>
</feature>
<dbReference type="Pfam" id="PF00512">
    <property type="entry name" value="HisKA"/>
    <property type="match status" value="1"/>
</dbReference>
<proteinExistence type="predicted"/>
<keyword evidence="6" id="KW-0547">Nucleotide-binding</keyword>
<dbReference type="Proteomes" id="UP000061603">
    <property type="component" value="Chromosome"/>
</dbReference>
<dbReference type="InterPro" id="IPR004358">
    <property type="entry name" value="Sig_transdc_His_kin-like_C"/>
</dbReference>
<evidence type="ECO:0000259" key="12">
    <source>
        <dbReference type="PROSITE" id="PS50885"/>
    </source>
</evidence>
<comment type="catalytic activity">
    <reaction evidence="1">
        <text>ATP + protein L-histidine = ADP + protein N-phospho-L-histidine.</text>
        <dbReference type="EC" id="2.7.13.3"/>
    </reaction>
</comment>
<keyword evidence="10" id="KW-0472">Membrane</keyword>
<evidence type="ECO:0000256" key="10">
    <source>
        <dbReference type="SAM" id="Phobius"/>
    </source>
</evidence>
<dbReference type="PROSITE" id="PS50885">
    <property type="entry name" value="HAMP"/>
    <property type="match status" value="1"/>
</dbReference>
<keyword evidence="14" id="KW-1185">Reference proteome</keyword>
<dbReference type="KEGG" id="rbu:PG1C_14170"/>
<dbReference type="InterPro" id="IPR035965">
    <property type="entry name" value="PAS-like_dom_sf"/>
</dbReference>
<sequence>MKLALILAAALAAVLLFLLAFTSGNTAFFAQYYPWLLAFNGLAALGMLVMVTVQLIRLRRDFKAGIFGARLKSRLLVMLALMAVLPGALVYAVSMQFAVNSIDSWFDVRVDQALEGGLELGRSVLDNLQDDLLEKTHRAALELGDGQTPPSQFNHLREQMDVDTATLLTLSGQVVTSSADDLHNLLPPLPSISQLRSARNGRGMAFVSEDNEGLMIRTLVPVVAHTTHLLEFEPRILQLTQRVPPAIAKNASNVEAGYRNYQELQLGRSGLKRIYTLTLTLTLMLALFAAVALAFLLAEHLAQPLLILAEGTRAVSAGDFTPRTIIETSDELGLLTRSFNNMTRQLSDARAEANLHREKTEAAQAYLESVLGNLSAGVLAFSPDLHLRAANRGALTILQDELVAFEKIPLADWPRHQALATAIIDRFTRYGEEWQQQLDLNHDNHAPQTLLIRGTALPTTGGGGFVVVFDDITRLISAQRSAAWAEVAQRLAHEIKNPLTPIQLSAERLQMKLSAALDGPSRALLERATNTIITQVEALKNMVNDFRDYARTPPPQRTVVNLRALVIDVLALYENTPIQFTVSPAHPEGIEKPVSLRESALGVPTFFNVLADANQLRQVLHNLFANAQDALANIARPRIDIRIEQDNHRVRLTLHDNGAGFSPQMLARAFEPYVTTKTKGTGLGLAIVKKIIDDHGGEIRLANHDGGGEVSLWLLIAGDKQTTTG</sequence>
<evidence type="ECO:0000313" key="13">
    <source>
        <dbReference type="EMBL" id="AJP49270.1"/>
    </source>
</evidence>
<evidence type="ECO:0000256" key="8">
    <source>
        <dbReference type="ARBA" id="ARBA00022840"/>
    </source>
</evidence>
<dbReference type="STRING" id="1565605.PG1C_14170"/>
<dbReference type="Pfam" id="PF08448">
    <property type="entry name" value="PAS_4"/>
    <property type="match status" value="1"/>
</dbReference>
<dbReference type="EC" id="2.7.13.3" evidence="3"/>
<dbReference type="InterPro" id="IPR003594">
    <property type="entry name" value="HATPase_dom"/>
</dbReference>
<dbReference type="Gene3D" id="1.10.287.130">
    <property type="match status" value="1"/>
</dbReference>
<feature type="transmembrane region" description="Helical" evidence="10">
    <location>
        <begin position="274"/>
        <end position="298"/>
    </location>
</feature>
<dbReference type="PANTHER" id="PTHR43065">
    <property type="entry name" value="SENSOR HISTIDINE KINASE"/>
    <property type="match status" value="1"/>
</dbReference>
<dbReference type="Pfam" id="PF02518">
    <property type="entry name" value="HATPase_c"/>
    <property type="match status" value="1"/>
</dbReference>
<keyword evidence="7 13" id="KW-0418">Kinase</keyword>
<dbReference type="InterPro" id="IPR013656">
    <property type="entry name" value="PAS_4"/>
</dbReference>
<dbReference type="SUPFAM" id="SSF158472">
    <property type="entry name" value="HAMP domain-like"/>
    <property type="match status" value="1"/>
</dbReference>
<keyword evidence="4" id="KW-0597">Phosphoprotein</keyword>
<dbReference type="PIRSF" id="PIRSF037532">
    <property type="entry name" value="STHK_NtrY"/>
    <property type="match status" value="1"/>
</dbReference>
<dbReference type="SUPFAM" id="SSF47384">
    <property type="entry name" value="Homodimeric domain of signal transducing histidine kinase"/>
    <property type="match status" value="1"/>
</dbReference>
<feature type="domain" description="HAMP" evidence="12">
    <location>
        <begin position="299"/>
        <end position="351"/>
    </location>
</feature>
<reference evidence="13 14" key="1">
    <citation type="journal article" date="2015" name="Genome Announc.">
        <title>Complete Genome Sequence of a Novel Bacterium within the Family Rhodocyclaceae That Degrades Polycyclic Aromatic Hydrocarbons.</title>
        <authorList>
            <person name="Singleton D.R."/>
            <person name="Dickey A.N."/>
            <person name="Scholl E.H."/>
            <person name="Wright F.A."/>
            <person name="Aitken M.D."/>
        </authorList>
    </citation>
    <scope>NUCLEOTIDE SEQUENCE [LARGE SCALE GENOMIC DNA]</scope>
    <source>
        <strain evidence="14">PG1-Ca6</strain>
    </source>
</reference>
<dbReference type="PRINTS" id="PR00344">
    <property type="entry name" value="BCTRLSENSOR"/>
</dbReference>
<evidence type="ECO:0000313" key="14">
    <source>
        <dbReference type="Proteomes" id="UP000061603"/>
    </source>
</evidence>
<dbReference type="InterPro" id="IPR003660">
    <property type="entry name" value="HAMP_dom"/>
</dbReference>
<evidence type="ECO:0000256" key="3">
    <source>
        <dbReference type="ARBA" id="ARBA00012438"/>
    </source>
</evidence>
<dbReference type="InterPro" id="IPR036890">
    <property type="entry name" value="HATPase_C_sf"/>
</dbReference>
<dbReference type="InterPro" id="IPR017232">
    <property type="entry name" value="NtrY"/>
</dbReference>
<dbReference type="Pfam" id="PF00672">
    <property type="entry name" value="HAMP"/>
    <property type="match status" value="1"/>
</dbReference>
<evidence type="ECO:0000256" key="7">
    <source>
        <dbReference type="ARBA" id="ARBA00022777"/>
    </source>
</evidence>
<dbReference type="GO" id="GO:0000155">
    <property type="term" value="F:phosphorelay sensor kinase activity"/>
    <property type="evidence" value="ECO:0007669"/>
    <property type="project" value="InterPro"/>
</dbReference>
<dbReference type="Gene3D" id="6.10.340.10">
    <property type="match status" value="1"/>
</dbReference>
<evidence type="ECO:0000256" key="4">
    <source>
        <dbReference type="ARBA" id="ARBA00022553"/>
    </source>
</evidence>
<dbReference type="SMART" id="SM00387">
    <property type="entry name" value="HATPase_c"/>
    <property type="match status" value="1"/>
</dbReference>
<dbReference type="SMART" id="SM00388">
    <property type="entry name" value="HisKA"/>
    <property type="match status" value="1"/>
</dbReference>
<evidence type="ECO:0000256" key="5">
    <source>
        <dbReference type="ARBA" id="ARBA00022679"/>
    </source>
</evidence>
<keyword evidence="5" id="KW-0808">Transferase</keyword>
<evidence type="ECO:0000256" key="9">
    <source>
        <dbReference type="ARBA" id="ARBA00023012"/>
    </source>
</evidence>
<feature type="domain" description="Histidine kinase" evidence="11">
    <location>
        <begin position="490"/>
        <end position="718"/>
    </location>
</feature>
<comment type="subcellular location">
    <subcellularLocation>
        <location evidence="2">Membrane</location>
    </subcellularLocation>
</comment>
<keyword evidence="8" id="KW-0067">ATP-binding</keyword>
<dbReference type="SUPFAM" id="SSF55874">
    <property type="entry name" value="ATPase domain of HSP90 chaperone/DNA topoisomerase II/histidine kinase"/>
    <property type="match status" value="1"/>
</dbReference>
<organism evidence="13 14">
    <name type="scientific">Rugosibacter aromaticivorans</name>
    <dbReference type="NCBI Taxonomy" id="1565605"/>
    <lineage>
        <taxon>Bacteria</taxon>
        <taxon>Pseudomonadati</taxon>
        <taxon>Pseudomonadota</taxon>
        <taxon>Betaproteobacteria</taxon>
        <taxon>Nitrosomonadales</taxon>
        <taxon>Sterolibacteriaceae</taxon>
        <taxon>Rugosibacter</taxon>
    </lineage>
</organism>
<name>A0A0C5JBN7_9PROT</name>
<dbReference type="RefSeq" id="WP_202635398.1">
    <property type="nucleotide sequence ID" value="NZ_CP010554.1"/>
</dbReference>
<dbReference type="SUPFAM" id="SSF55785">
    <property type="entry name" value="PYP-like sensor domain (PAS domain)"/>
    <property type="match status" value="1"/>
</dbReference>
<dbReference type="GO" id="GO:0016020">
    <property type="term" value="C:membrane"/>
    <property type="evidence" value="ECO:0007669"/>
    <property type="project" value="UniProtKB-SubCell"/>
</dbReference>
<dbReference type="EMBL" id="CP010554">
    <property type="protein sequence ID" value="AJP49270.1"/>
    <property type="molecule type" value="Genomic_DNA"/>
</dbReference>
<dbReference type="PATRIC" id="fig|1565605.3.peg.3000"/>
<dbReference type="InterPro" id="IPR003661">
    <property type="entry name" value="HisK_dim/P_dom"/>
</dbReference>
<dbReference type="PROSITE" id="PS50109">
    <property type="entry name" value="HIS_KIN"/>
    <property type="match status" value="1"/>
</dbReference>
<dbReference type="CDD" id="cd06225">
    <property type="entry name" value="HAMP"/>
    <property type="match status" value="1"/>
</dbReference>
<keyword evidence="10" id="KW-0812">Transmembrane</keyword>
<evidence type="ECO:0000256" key="1">
    <source>
        <dbReference type="ARBA" id="ARBA00000085"/>
    </source>
</evidence>
<keyword evidence="9" id="KW-0902">Two-component regulatory system</keyword>
<evidence type="ECO:0000256" key="2">
    <source>
        <dbReference type="ARBA" id="ARBA00004370"/>
    </source>
</evidence>
<dbReference type="SMART" id="SM00304">
    <property type="entry name" value="HAMP"/>
    <property type="match status" value="1"/>
</dbReference>
<dbReference type="CDD" id="cd00082">
    <property type="entry name" value="HisKA"/>
    <property type="match status" value="1"/>
</dbReference>
<feature type="transmembrane region" description="Helical" evidence="10">
    <location>
        <begin position="32"/>
        <end position="56"/>
    </location>
</feature>
<dbReference type="AlphaFoldDB" id="A0A0C5JBN7"/>
<keyword evidence="10" id="KW-1133">Transmembrane helix</keyword>
<accession>A0A0C5JBN7</accession>
<dbReference type="PANTHER" id="PTHR43065:SF10">
    <property type="entry name" value="PEROXIDE STRESS-ACTIVATED HISTIDINE KINASE MAK3"/>
    <property type="match status" value="1"/>
</dbReference>
<evidence type="ECO:0000256" key="6">
    <source>
        <dbReference type="ARBA" id="ARBA00022741"/>
    </source>
</evidence>
<dbReference type="Gene3D" id="3.30.450.20">
    <property type="entry name" value="PAS domain"/>
    <property type="match status" value="1"/>
</dbReference>
<dbReference type="GO" id="GO:0005524">
    <property type="term" value="F:ATP binding"/>
    <property type="evidence" value="ECO:0007669"/>
    <property type="project" value="UniProtKB-KW"/>
</dbReference>
<dbReference type="HOGENOM" id="CLU_019564_0_0_4"/>
<dbReference type="Gene3D" id="3.30.565.10">
    <property type="entry name" value="Histidine kinase-like ATPase, C-terminal domain"/>
    <property type="match status" value="1"/>
</dbReference>